<dbReference type="EMBL" id="CP003219">
    <property type="protein sequence ID" value="AEW92465.1"/>
    <property type="molecule type" value="Genomic_DNA"/>
</dbReference>
<evidence type="ECO:0000313" key="2">
    <source>
        <dbReference type="Proteomes" id="UP000007842"/>
    </source>
</evidence>
<organism evidence="1 2">
    <name type="scientific">Streptantibioticus cattleyicolor (strain ATCC 35852 / DSM 46488 / JCM 4925 / NBRC 14057 / NRRL 8057)</name>
    <name type="common">Streptomyces cattleya</name>
    <dbReference type="NCBI Taxonomy" id="1003195"/>
    <lineage>
        <taxon>Bacteria</taxon>
        <taxon>Bacillati</taxon>
        <taxon>Actinomycetota</taxon>
        <taxon>Actinomycetes</taxon>
        <taxon>Kitasatosporales</taxon>
        <taxon>Streptomycetaceae</taxon>
        <taxon>Streptantibioticus</taxon>
    </lineage>
</organism>
<dbReference type="PATRIC" id="fig|1003195.29.peg.91"/>
<name>G8WYS4_STREN</name>
<proteinExistence type="predicted"/>
<dbReference type="HOGENOM" id="CLU_3333392_0_0_11"/>
<accession>G8WYS4</accession>
<gene>
    <name evidence="1" type="ordered locus">SCATT_00940</name>
</gene>
<dbReference type="KEGG" id="scy:SCATT_00940"/>
<dbReference type="AlphaFoldDB" id="G8WYS4"/>
<sequence>MRGRPPCPAVRRLPRRVVPFNLRHSPARGTTPTCERSP</sequence>
<reference evidence="2" key="1">
    <citation type="submission" date="2011-12" db="EMBL/GenBank/DDBJ databases">
        <title>Complete genome sequence of Streptomyces cattleya strain DSM 46488.</title>
        <authorList>
            <person name="Ou H.-Y."/>
            <person name="Li P."/>
            <person name="Zhao C."/>
            <person name="O'Hagan D."/>
            <person name="Deng Z."/>
        </authorList>
    </citation>
    <scope>NUCLEOTIDE SEQUENCE [LARGE SCALE GENOMIC DNA]</scope>
    <source>
        <strain evidence="2">ATCC 35852 / DSM 46488 / JCM 4925 / NBRC 14057 / NRRL 8057</strain>
    </source>
</reference>
<protein>
    <submittedName>
        <fullName evidence="1">Uncharacterized protein</fullName>
    </submittedName>
</protein>
<evidence type="ECO:0000313" key="1">
    <source>
        <dbReference type="EMBL" id="AEW92465.1"/>
    </source>
</evidence>
<keyword evidence="2" id="KW-1185">Reference proteome</keyword>
<dbReference type="Proteomes" id="UP000007842">
    <property type="component" value="Chromosome"/>
</dbReference>